<evidence type="ECO:0000313" key="3">
    <source>
        <dbReference type="EMBL" id="CAH2295603.1"/>
    </source>
</evidence>
<evidence type="ECO:0008006" key="5">
    <source>
        <dbReference type="Google" id="ProtNLM"/>
    </source>
</evidence>
<proteinExistence type="predicted"/>
<keyword evidence="2" id="KW-0732">Signal</keyword>
<sequence length="128" mass="13915">MCLWLLPIALWDMKLTASDGPVPLPPPRTVGVVQQPKLQPKMATPPPPIRPMGRQHPFNMPGNDGTILTCLKGLENAEHKPWRLRTCGRSHPERPPTGGMLSPVSGFVGGLERFVPSTASPVEPESVE</sequence>
<feature type="region of interest" description="Disordered" evidence="1">
    <location>
        <begin position="26"/>
        <end position="65"/>
    </location>
</feature>
<reference evidence="3" key="1">
    <citation type="submission" date="2022-03" db="EMBL/GenBank/DDBJ databases">
        <authorList>
            <person name="Alioto T."/>
            <person name="Alioto T."/>
            <person name="Gomez Garrido J."/>
        </authorList>
    </citation>
    <scope>NUCLEOTIDE SEQUENCE</scope>
</reference>
<feature type="region of interest" description="Disordered" evidence="1">
    <location>
        <begin position="86"/>
        <end position="108"/>
    </location>
</feature>
<accession>A0AAD1W7R0</accession>
<protein>
    <recommendedName>
        <fullName evidence="5">Secreted protein</fullName>
    </recommendedName>
</protein>
<dbReference type="EMBL" id="OW240916">
    <property type="protein sequence ID" value="CAH2295603.1"/>
    <property type="molecule type" value="Genomic_DNA"/>
</dbReference>
<evidence type="ECO:0000256" key="2">
    <source>
        <dbReference type="SAM" id="SignalP"/>
    </source>
</evidence>
<evidence type="ECO:0000256" key="1">
    <source>
        <dbReference type="SAM" id="MobiDB-lite"/>
    </source>
</evidence>
<keyword evidence="4" id="KW-1185">Reference proteome</keyword>
<name>A0AAD1W7R0_PELCU</name>
<dbReference type="AlphaFoldDB" id="A0AAD1W7R0"/>
<dbReference type="Proteomes" id="UP001295444">
    <property type="component" value="Chromosome 05"/>
</dbReference>
<feature type="chain" id="PRO_5042076522" description="Secreted protein" evidence="2">
    <location>
        <begin position="19"/>
        <end position="128"/>
    </location>
</feature>
<organism evidence="3 4">
    <name type="scientific">Pelobates cultripes</name>
    <name type="common">Western spadefoot toad</name>
    <dbReference type="NCBI Taxonomy" id="61616"/>
    <lineage>
        <taxon>Eukaryota</taxon>
        <taxon>Metazoa</taxon>
        <taxon>Chordata</taxon>
        <taxon>Craniata</taxon>
        <taxon>Vertebrata</taxon>
        <taxon>Euteleostomi</taxon>
        <taxon>Amphibia</taxon>
        <taxon>Batrachia</taxon>
        <taxon>Anura</taxon>
        <taxon>Pelobatoidea</taxon>
        <taxon>Pelobatidae</taxon>
        <taxon>Pelobates</taxon>
    </lineage>
</organism>
<feature type="signal peptide" evidence="2">
    <location>
        <begin position="1"/>
        <end position="18"/>
    </location>
</feature>
<gene>
    <name evidence="3" type="ORF">PECUL_23A052376</name>
</gene>
<evidence type="ECO:0000313" key="4">
    <source>
        <dbReference type="Proteomes" id="UP001295444"/>
    </source>
</evidence>